<feature type="site" description="Transition state stabilizer" evidence="9">
    <location>
        <position position="102"/>
    </location>
</feature>
<accession>A0A0R0C2V4</accession>
<dbReference type="EC" id="3.4.13.22" evidence="9 10"/>
<dbReference type="GO" id="GO:0008237">
    <property type="term" value="F:metallopeptidase activity"/>
    <property type="evidence" value="ECO:0007669"/>
    <property type="project" value="UniProtKB-KW"/>
</dbReference>
<dbReference type="CDD" id="cd14817">
    <property type="entry name" value="D-Ala-D-Ala_dipeptidase_VanX"/>
    <property type="match status" value="1"/>
</dbReference>
<dbReference type="GO" id="GO:0008270">
    <property type="term" value="F:zinc ion binding"/>
    <property type="evidence" value="ECO:0007669"/>
    <property type="project" value="UniProtKB-UniRule"/>
</dbReference>
<dbReference type="PIRSF" id="PIRSF026671">
    <property type="entry name" value="AA_dipeptidase"/>
    <property type="match status" value="1"/>
</dbReference>
<feature type="signal peptide" evidence="11">
    <location>
        <begin position="1"/>
        <end position="22"/>
    </location>
</feature>
<evidence type="ECO:0000313" key="13">
    <source>
        <dbReference type="Proteomes" id="UP000051254"/>
    </source>
</evidence>
<evidence type="ECO:0000256" key="8">
    <source>
        <dbReference type="ARBA" id="ARBA00023316"/>
    </source>
</evidence>
<reference evidence="12 13" key="1">
    <citation type="submission" date="2015-05" db="EMBL/GenBank/DDBJ databases">
        <title>Genome sequencing and analysis of members of genus Stenotrophomonas.</title>
        <authorList>
            <person name="Patil P.P."/>
            <person name="Midha S."/>
            <person name="Patil P.B."/>
        </authorList>
    </citation>
    <scope>NUCLEOTIDE SEQUENCE [LARGE SCALE GENOMIC DNA]</scope>
    <source>
        <strain evidence="12 13">DSM 17805</strain>
    </source>
</reference>
<dbReference type="PANTHER" id="PTHR43126">
    <property type="entry name" value="D-ALANYL-D-ALANINE DIPEPTIDASE"/>
    <property type="match status" value="1"/>
</dbReference>
<comment type="cofactor">
    <cofactor evidence="9">
        <name>Zn(2+)</name>
        <dbReference type="ChEBI" id="CHEBI:29105"/>
    </cofactor>
    <text evidence="9">Binds 1 zinc ion per subunit.</text>
</comment>
<dbReference type="AlphaFoldDB" id="A0A0R0C2V4"/>
<dbReference type="SUPFAM" id="SSF55166">
    <property type="entry name" value="Hedgehog/DD-peptidase"/>
    <property type="match status" value="1"/>
</dbReference>
<proteinExistence type="inferred from homology"/>
<feature type="binding site" evidence="9">
    <location>
        <position position="216"/>
    </location>
    <ligand>
        <name>Zn(2+)</name>
        <dbReference type="ChEBI" id="CHEBI:29105"/>
        <note>catalytic</note>
    </ligand>
</feature>
<dbReference type="OrthoDB" id="9801430at2"/>
<name>A0A0R0C2V4_9GAMM</name>
<evidence type="ECO:0000256" key="2">
    <source>
        <dbReference type="ARBA" id="ARBA00022670"/>
    </source>
</evidence>
<keyword evidence="8 10" id="KW-0961">Cell wall biogenesis/degradation</keyword>
<dbReference type="GO" id="GO:0006508">
    <property type="term" value="P:proteolysis"/>
    <property type="evidence" value="ECO:0007669"/>
    <property type="project" value="UniProtKB-KW"/>
</dbReference>
<keyword evidence="7 9" id="KW-0482">Metalloprotease</keyword>
<evidence type="ECO:0000256" key="5">
    <source>
        <dbReference type="ARBA" id="ARBA00022833"/>
    </source>
</evidence>
<dbReference type="RefSeq" id="WP_057662870.1">
    <property type="nucleotide sequence ID" value="NZ_LDJH01000005.1"/>
</dbReference>
<dbReference type="InterPro" id="IPR009045">
    <property type="entry name" value="Zn_M74/Hedgehog-like"/>
</dbReference>
<evidence type="ECO:0000256" key="9">
    <source>
        <dbReference type="HAMAP-Rule" id="MF_01924"/>
    </source>
</evidence>
<evidence type="ECO:0000256" key="1">
    <source>
        <dbReference type="ARBA" id="ARBA00001362"/>
    </source>
</evidence>
<dbReference type="Gene3D" id="3.30.1380.10">
    <property type="match status" value="1"/>
</dbReference>
<keyword evidence="11" id="KW-0732">Signal</keyword>
<comment type="function">
    <text evidence="9 10">Catalyzes hydrolysis of the D-alanyl-D-alanine dipeptide.</text>
</comment>
<dbReference type="HAMAP" id="MF_01924">
    <property type="entry name" value="A_A_dipeptidase"/>
    <property type="match status" value="1"/>
</dbReference>
<gene>
    <name evidence="9" type="primary">ddpX</name>
    <name evidence="12" type="ORF">ABB25_01750</name>
</gene>
<sequence length="234" mass="25367">MRLEIRCALLLAVSLLPVSVLAGPGSVPTTAAEAGLVDVAGLAPDITVDMRYLGSNNFTGAPVPGYQANRCYLRAPAAQALARVQQAVAQQGYRLQVFDCYRPVRAVQAFVRWAHAPADPAAKAAYFPQIDKPDLLNGYISATSGHSLGHTVDLTLLDCRSGACQPLDMGTPFDFFDPRANLGHPAVTPAQVANRNLLQQAMQAQGFEPYAMEWWHFSHPEQRSEATRLDVPVR</sequence>
<dbReference type="GO" id="GO:0160237">
    <property type="term" value="F:D-Ala-D-Ala dipeptidase activity"/>
    <property type="evidence" value="ECO:0007669"/>
    <property type="project" value="UniProtKB-EC"/>
</dbReference>
<comment type="caution">
    <text evidence="12">The sequence shown here is derived from an EMBL/GenBank/DDBJ whole genome shotgun (WGS) entry which is preliminary data.</text>
</comment>
<keyword evidence="2 9" id="KW-0645">Protease</keyword>
<dbReference type="PATRIC" id="fig|266128.3.peg.1994"/>
<feature type="binding site" evidence="9">
    <location>
        <position position="146"/>
    </location>
    <ligand>
        <name>Zn(2+)</name>
        <dbReference type="ChEBI" id="CHEBI:29105"/>
        <note>catalytic</note>
    </ligand>
</feature>
<dbReference type="STRING" id="266128.ABB25_01750"/>
<organism evidence="12 13">
    <name type="scientific">Stenotrophomonas koreensis</name>
    <dbReference type="NCBI Taxonomy" id="266128"/>
    <lineage>
        <taxon>Bacteria</taxon>
        <taxon>Pseudomonadati</taxon>
        <taxon>Pseudomonadota</taxon>
        <taxon>Gammaproteobacteria</taxon>
        <taxon>Lysobacterales</taxon>
        <taxon>Lysobacteraceae</taxon>
        <taxon>Stenotrophomonas</taxon>
    </lineage>
</organism>
<comment type="catalytic activity">
    <reaction evidence="1 9 10">
        <text>D-alanyl-D-alanine + H2O = 2 D-alanine</text>
        <dbReference type="Rhea" id="RHEA:20661"/>
        <dbReference type="ChEBI" id="CHEBI:15377"/>
        <dbReference type="ChEBI" id="CHEBI:57416"/>
        <dbReference type="ChEBI" id="CHEBI:57822"/>
        <dbReference type="EC" id="3.4.13.22"/>
    </reaction>
</comment>
<feature type="binding site" evidence="9">
    <location>
        <position position="153"/>
    </location>
    <ligand>
        <name>Zn(2+)</name>
        <dbReference type="ChEBI" id="CHEBI:29105"/>
        <note>catalytic</note>
    </ligand>
</feature>
<evidence type="ECO:0000256" key="6">
    <source>
        <dbReference type="ARBA" id="ARBA00022997"/>
    </source>
</evidence>
<dbReference type="Pfam" id="PF01427">
    <property type="entry name" value="Peptidase_M15"/>
    <property type="match status" value="1"/>
</dbReference>
<dbReference type="GO" id="GO:0071555">
    <property type="term" value="P:cell wall organization"/>
    <property type="evidence" value="ECO:0007669"/>
    <property type="project" value="UniProtKB-KW"/>
</dbReference>
<dbReference type="EMBL" id="LDJH01000005">
    <property type="protein sequence ID" value="KRG60020.1"/>
    <property type="molecule type" value="Genomic_DNA"/>
</dbReference>
<keyword evidence="5 9" id="KW-0862">Zinc</keyword>
<evidence type="ECO:0000313" key="12">
    <source>
        <dbReference type="EMBL" id="KRG60020.1"/>
    </source>
</evidence>
<keyword evidence="13" id="KW-1185">Reference proteome</keyword>
<protein>
    <recommendedName>
        <fullName evidence="9 10">D-alanyl-D-alanine dipeptidase</fullName>
        <shortName evidence="9 10">D-Ala-D-Ala dipeptidase</shortName>
        <ecNumber evidence="9 10">3.4.13.22</ecNumber>
    </recommendedName>
</protein>
<evidence type="ECO:0000256" key="3">
    <source>
        <dbReference type="ARBA" id="ARBA00022723"/>
    </source>
</evidence>
<keyword evidence="3 9" id="KW-0479">Metal-binding</keyword>
<evidence type="ECO:0000256" key="11">
    <source>
        <dbReference type="SAM" id="SignalP"/>
    </source>
</evidence>
<dbReference type="PANTHER" id="PTHR43126:SF1">
    <property type="entry name" value="D-ALANYL-D-ALANINE DIPEPTIDASE"/>
    <property type="match status" value="1"/>
</dbReference>
<evidence type="ECO:0000256" key="10">
    <source>
        <dbReference type="PIRNR" id="PIRNR026671"/>
    </source>
</evidence>
<dbReference type="InterPro" id="IPR000755">
    <property type="entry name" value="A_A_dipeptidase"/>
</dbReference>
<feature type="chain" id="PRO_5006393439" description="D-alanyl-D-alanine dipeptidase" evidence="11">
    <location>
        <begin position="23"/>
        <end position="234"/>
    </location>
</feature>
<keyword evidence="6 9" id="KW-0224">Dipeptidase</keyword>
<evidence type="ECO:0000256" key="4">
    <source>
        <dbReference type="ARBA" id="ARBA00022801"/>
    </source>
</evidence>
<feature type="active site" description="Proton donor/acceptor" evidence="9">
    <location>
        <position position="213"/>
    </location>
</feature>
<evidence type="ECO:0000256" key="7">
    <source>
        <dbReference type="ARBA" id="ARBA00023049"/>
    </source>
</evidence>
<dbReference type="Proteomes" id="UP000051254">
    <property type="component" value="Unassembled WGS sequence"/>
</dbReference>
<comment type="similarity">
    <text evidence="9 10">Belongs to the peptidase M15D family.</text>
</comment>
<keyword evidence="4 9" id="KW-0378">Hydrolase</keyword>